<sequence length="201" mass="21301">MSRERGRPRTFDAELALDRAVDVFWKHGFQNASMQELTEAMGLSKPSLYAAYGDKEALYLKALERYVAGLIARHAGALNEEKDGRRALEGFLRSLASMLADPALPGGCFIINGTADSGGSTMPEALEQALRAALQGTESMVLQRLLRARADGQLPPGANAEDMAVMFSSLIAGMAVLAKSGASKAKLSSAVGAVMAAWPEV</sequence>
<feature type="DNA-binding region" description="H-T-H motif" evidence="4">
    <location>
        <begin position="33"/>
        <end position="52"/>
    </location>
</feature>
<feature type="domain" description="HTH tetR-type" evidence="5">
    <location>
        <begin position="10"/>
        <end position="70"/>
    </location>
</feature>
<dbReference type="RefSeq" id="WP_106760509.1">
    <property type="nucleotide sequence ID" value="NZ_PXWF02000346.1"/>
</dbReference>
<comment type="caution">
    <text evidence="6">The sequence shown here is derived from an EMBL/GenBank/DDBJ whole genome shotgun (WGS) entry which is preliminary data.</text>
</comment>
<dbReference type="InterPro" id="IPR009057">
    <property type="entry name" value="Homeodomain-like_sf"/>
</dbReference>
<dbReference type="AlphaFoldDB" id="A0A2U2H8Y6"/>
<dbReference type="PANTHER" id="PTHR47506">
    <property type="entry name" value="TRANSCRIPTIONAL REGULATORY PROTEIN"/>
    <property type="match status" value="1"/>
</dbReference>
<dbReference type="InterPro" id="IPR011075">
    <property type="entry name" value="TetR_C"/>
</dbReference>
<organism evidence="6 7">
    <name type="scientific">Massilia glaciei</name>
    <dbReference type="NCBI Taxonomy" id="1524097"/>
    <lineage>
        <taxon>Bacteria</taxon>
        <taxon>Pseudomonadati</taxon>
        <taxon>Pseudomonadota</taxon>
        <taxon>Betaproteobacteria</taxon>
        <taxon>Burkholderiales</taxon>
        <taxon>Oxalobacteraceae</taxon>
        <taxon>Telluria group</taxon>
        <taxon>Massilia</taxon>
    </lineage>
</organism>
<dbReference type="Pfam" id="PF16925">
    <property type="entry name" value="TetR_C_13"/>
    <property type="match status" value="1"/>
</dbReference>
<dbReference type="InterPro" id="IPR001647">
    <property type="entry name" value="HTH_TetR"/>
</dbReference>
<dbReference type="EMBL" id="PXWF02000346">
    <property type="protein sequence ID" value="PWF39012.1"/>
    <property type="molecule type" value="Genomic_DNA"/>
</dbReference>
<reference evidence="6 7" key="1">
    <citation type="submission" date="2018-04" db="EMBL/GenBank/DDBJ databases">
        <title>Massilia violaceinigra sp. nov., a novel purple-pigmented bacterium isolated from Tianshan glacier, Xinjiang, China.</title>
        <authorList>
            <person name="Wang H."/>
        </authorList>
    </citation>
    <scope>NUCLEOTIDE SEQUENCE [LARGE SCALE GENOMIC DNA]</scope>
    <source>
        <strain evidence="6 7">B448-2</strain>
    </source>
</reference>
<evidence type="ECO:0000256" key="1">
    <source>
        <dbReference type="ARBA" id="ARBA00023015"/>
    </source>
</evidence>
<dbReference type="GO" id="GO:0003677">
    <property type="term" value="F:DNA binding"/>
    <property type="evidence" value="ECO:0007669"/>
    <property type="project" value="UniProtKB-UniRule"/>
</dbReference>
<evidence type="ECO:0000256" key="2">
    <source>
        <dbReference type="ARBA" id="ARBA00023125"/>
    </source>
</evidence>
<evidence type="ECO:0000256" key="3">
    <source>
        <dbReference type="ARBA" id="ARBA00023163"/>
    </source>
</evidence>
<evidence type="ECO:0000313" key="6">
    <source>
        <dbReference type="EMBL" id="PWF39012.1"/>
    </source>
</evidence>
<dbReference type="SUPFAM" id="SSF46689">
    <property type="entry name" value="Homeodomain-like"/>
    <property type="match status" value="1"/>
</dbReference>
<dbReference type="PANTHER" id="PTHR47506:SF1">
    <property type="entry name" value="HTH-TYPE TRANSCRIPTIONAL REGULATOR YJDC"/>
    <property type="match status" value="1"/>
</dbReference>
<accession>A0A2U2H8Y6</accession>
<dbReference type="PROSITE" id="PS50977">
    <property type="entry name" value="HTH_TETR_2"/>
    <property type="match status" value="1"/>
</dbReference>
<dbReference type="InterPro" id="IPR036271">
    <property type="entry name" value="Tet_transcr_reg_TetR-rel_C_sf"/>
</dbReference>
<keyword evidence="7" id="KW-1185">Reference proteome</keyword>
<proteinExistence type="predicted"/>
<dbReference type="Proteomes" id="UP000241421">
    <property type="component" value="Unassembled WGS sequence"/>
</dbReference>
<gene>
    <name evidence="6" type="ORF">C7C56_027460</name>
</gene>
<dbReference type="OrthoDB" id="270177at2"/>
<keyword evidence="1" id="KW-0805">Transcription regulation</keyword>
<dbReference type="Pfam" id="PF00440">
    <property type="entry name" value="TetR_N"/>
    <property type="match status" value="1"/>
</dbReference>
<dbReference type="Gene3D" id="1.10.357.10">
    <property type="entry name" value="Tetracycline Repressor, domain 2"/>
    <property type="match status" value="1"/>
</dbReference>
<dbReference type="Gene3D" id="1.10.10.60">
    <property type="entry name" value="Homeodomain-like"/>
    <property type="match status" value="1"/>
</dbReference>
<keyword evidence="3" id="KW-0804">Transcription</keyword>
<keyword evidence="2 4" id="KW-0238">DNA-binding</keyword>
<dbReference type="SUPFAM" id="SSF48498">
    <property type="entry name" value="Tetracyclin repressor-like, C-terminal domain"/>
    <property type="match status" value="1"/>
</dbReference>
<evidence type="ECO:0000313" key="7">
    <source>
        <dbReference type="Proteomes" id="UP000241421"/>
    </source>
</evidence>
<name>A0A2U2H8Y6_9BURK</name>
<evidence type="ECO:0000259" key="5">
    <source>
        <dbReference type="PROSITE" id="PS50977"/>
    </source>
</evidence>
<protein>
    <submittedName>
        <fullName evidence="6">TetR/AcrR family transcriptional regulator</fullName>
    </submittedName>
</protein>
<evidence type="ECO:0000256" key="4">
    <source>
        <dbReference type="PROSITE-ProRule" id="PRU00335"/>
    </source>
</evidence>